<sequence length="26" mass="2884">LDIAHHPSAPVTNTPTTIVEIHFILF</sequence>
<name>A0A0F9BFU4_9ZZZZ</name>
<proteinExistence type="predicted"/>
<comment type="caution">
    <text evidence="1">The sequence shown here is derived from an EMBL/GenBank/DDBJ whole genome shotgun (WGS) entry which is preliminary data.</text>
</comment>
<dbReference type="EMBL" id="LAZR01052288">
    <property type="protein sequence ID" value="KKK83296.1"/>
    <property type="molecule type" value="Genomic_DNA"/>
</dbReference>
<organism evidence="1">
    <name type="scientific">marine sediment metagenome</name>
    <dbReference type="NCBI Taxonomy" id="412755"/>
    <lineage>
        <taxon>unclassified sequences</taxon>
        <taxon>metagenomes</taxon>
        <taxon>ecological metagenomes</taxon>
    </lineage>
</organism>
<evidence type="ECO:0000313" key="1">
    <source>
        <dbReference type="EMBL" id="KKK83296.1"/>
    </source>
</evidence>
<dbReference type="AlphaFoldDB" id="A0A0F9BFU4"/>
<feature type="non-terminal residue" evidence="1">
    <location>
        <position position="1"/>
    </location>
</feature>
<protein>
    <submittedName>
        <fullName evidence="1">Uncharacterized protein</fullName>
    </submittedName>
</protein>
<gene>
    <name evidence="1" type="ORF">LCGC14_2794790</name>
</gene>
<reference evidence="1" key="1">
    <citation type="journal article" date="2015" name="Nature">
        <title>Complex archaea that bridge the gap between prokaryotes and eukaryotes.</title>
        <authorList>
            <person name="Spang A."/>
            <person name="Saw J.H."/>
            <person name="Jorgensen S.L."/>
            <person name="Zaremba-Niedzwiedzka K."/>
            <person name="Martijn J."/>
            <person name="Lind A.E."/>
            <person name="van Eijk R."/>
            <person name="Schleper C."/>
            <person name="Guy L."/>
            <person name="Ettema T.J."/>
        </authorList>
    </citation>
    <scope>NUCLEOTIDE SEQUENCE</scope>
</reference>
<accession>A0A0F9BFU4</accession>